<dbReference type="EMBL" id="CP139725">
    <property type="protein sequence ID" value="WPZ23087.1"/>
    <property type="molecule type" value="Genomic_DNA"/>
</dbReference>
<organism evidence="2 3">
    <name type="scientific">Sulfitobacter faviae</name>
    <dbReference type="NCBI Taxonomy" id="1775881"/>
    <lineage>
        <taxon>Bacteria</taxon>
        <taxon>Pseudomonadati</taxon>
        <taxon>Pseudomonadota</taxon>
        <taxon>Alphaproteobacteria</taxon>
        <taxon>Rhodobacterales</taxon>
        <taxon>Roseobacteraceae</taxon>
        <taxon>Sulfitobacter</taxon>
    </lineage>
</organism>
<evidence type="ECO:0000256" key="1">
    <source>
        <dbReference type="SAM" id="Phobius"/>
    </source>
</evidence>
<proteinExistence type="predicted"/>
<keyword evidence="3" id="KW-1185">Reference proteome</keyword>
<reference evidence="2 3" key="1">
    <citation type="submission" date="2023-11" db="EMBL/GenBank/DDBJ databases">
        <title>From the Deep-Sea to the Surface: Bacterial Genomes Isolated from the Moytirra Hydrothermal Vent Plume.</title>
        <authorList>
            <person name="Major S.R."/>
        </authorList>
    </citation>
    <scope>NUCLEOTIDE SEQUENCE [LARGE SCALE GENOMIC DNA]</scope>
    <source>
        <strain evidence="2 3">OXR-9</strain>
    </source>
</reference>
<name>A0ABZ0V7M7_9RHOB</name>
<feature type="transmembrane region" description="Helical" evidence="1">
    <location>
        <begin position="6"/>
        <end position="29"/>
    </location>
</feature>
<dbReference type="Proteomes" id="UP001326567">
    <property type="component" value="Chromosome"/>
</dbReference>
<keyword evidence="1" id="KW-1133">Transmembrane helix</keyword>
<evidence type="ECO:0000313" key="3">
    <source>
        <dbReference type="Proteomes" id="UP001326567"/>
    </source>
</evidence>
<gene>
    <name evidence="2" type="ORF">T7987_07620</name>
</gene>
<keyword evidence="1" id="KW-0472">Membrane</keyword>
<sequence>MESIHSYLSAGIAVVVGALIAGAYTSYLYHLASKNEIIKDYLSDLDVIERLSREYWLFEAGSEDDQKHECAGHELRARIDATGSYIDLTQEILGTSSDKFTELDVRLSMAATGGSFQTKSHSRSPERYSEITSILSEMRALLRSKRNKMFWSR</sequence>
<dbReference type="RefSeq" id="WP_322329563.1">
    <property type="nucleotide sequence ID" value="NZ_CP139725.1"/>
</dbReference>
<keyword evidence="1" id="KW-0812">Transmembrane</keyword>
<protein>
    <submittedName>
        <fullName evidence="2">Uncharacterized protein</fullName>
    </submittedName>
</protein>
<accession>A0ABZ0V7M7</accession>
<evidence type="ECO:0000313" key="2">
    <source>
        <dbReference type="EMBL" id="WPZ23087.1"/>
    </source>
</evidence>